<dbReference type="SUPFAM" id="SSF111369">
    <property type="entry name" value="HlyD-like secretion proteins"/>
    <property type="match status" value="1"/>
</dbReference>
<evidence type="ECO:0000256" key="1">
    <source>
        <dbReference type="ARBA" id="ARBA00009477"/>
    </source>
</evidence>
<dbReference type="Gene3D" id="2.40.50.100">
    <property type="match status" value="1"/>
</dbReference>
<dbReference type="InterPro" id="IPR006143">
    <property type="entry name" value="RND_pump_MFP"/>
</dbReference>
<dbReference type="Gene3D" id="2.40.30.170">
    <property type="match status" value="1"/>
</dbReference>
<dbReference type="InterPro" id="IPR058647">
    <property type="entry name" value="BSH_CzcB-like"/>
</dbReference>
<gene>
    <name evidence="4" type="ORF">ACFQ1Z_13560</name>
</gene>
<comment type="similarity">
    <text evidence="1">Belongs to the membrane fusion protein (MFP) (TC 8.A.1) family.</text>
</comment>
<organism evidence="4 5">
    <name type="scientific">Methylophilus luteus</name>
    <dbReference type="NCBI Taxonomy" id="640108"/>
    <lineage>
        <taxon>Bacteria</taxon>
        <taxon>Pseudomonadati</taxon>
        <taxon>Pseudomonadota</taxon>
        <taxon>Betaproteobacteria</taxon>
        <taxon>Nitrosomonadales</taxon>
        <taxon>Methylophilaceae</taxon>
        <taxon>Methylophilus</taxon>
    </lineage>
</organism>
<dbReference type="PANTHER" id="PTHR30469">
    <property type="entry name" value="MULTIDRUG RESISTANCE PROTEIN MDTA"/>
    <property type="match status" value="1"/>
</dbReference>
<dbReference type="Pfam" id="PF25973">
    <property type="entry name" value="BSH_CzcB"/>
    <property type="match status" value="1"/>
</dbReference>
<keyword evidence="5" id="KW-1185">Reference proteome</keyword>
<name>A0ABW3F9P2_9PROT</name>
<proteinExistence type="inferred from homology"/>
<reference evidence="5" key="1">
    <citation type="journal article" date="2019" name="Int. J. Syst. Evol. Microbiol.">
        <title>The Global Catalogue of Microorganisms (GCM) 10K type strain sequencing project: providing services to taxonomists for standard genome sequencing and annotation.</title>
        <authorList>
            <consortium name="The Broad Institute Genomics Platform"/>
            <consortium name="The Broad Institute Genome Sequencing Center for Infectious Disease"/>
            <person name="Wu L."/>
            <person name="Ma J."/>
        </authorList>
    </citation>
    <scope>NUCLEOTIDE SEQUENCE [LARGE SCALE GENOMIC DNA]</scope>
    <source>
        <strain evidence="5">CCUG 58412</strain>
    </source>
</reference>
<dbReference type="RefSeq" id="WP_379058579.1">
    <property type="nucleotide sequence ID" value="NZ_JBHTKB010000003.1"/>
</dbReference>
<accession>A0ABW3F9P2</accession>
<dbReference type="EMBL" id="JBHTKB010000003">
    <property type="protein sequence ID" value="MFD0914584.1"/>
    <property type="molecule type" value="Genomic_DNA"/>
</dbReference>
<protein>
    <submittedName>
        <fullName evidence="4">Efflux RND transporter periplasmic adaptor subunit</fullName>
    </submittedName>
</protein>
<dbReference type="PANTHER" id="PTHR30469:SF15">
    <property type="entry name" value="HLYD FAMILY OF SECRETION PROTEINS"/>
    <property type="match status" value="1"/>
</dbReference>
<dbReference type="InterPro" id="IPR058792">
    <property type="entry name" value="Beta-barrel_RND_2"/>
</dbReference>
<dbReference type="Gene3D" id="1.10.287.470">
    <property type="entry name" value="Helix hairpin bin"/>
    <property type="match status" value="1"/>
</dbReference>
<comment type="caution">
    <text evidence="4">The sequence shown here is derived from an EMBL/GenBank/DDBJ whole genome shotgun (WGS) entry which is preliminary data.</text>
</comment>
<dbReference type="Proteomes" id="UP001597128">
    <property type="component" value="Unassembled WGS sequence"/>
</dbReference>
<dbReference type="Gene3D" id="2.40.420.20">
    <property type="match status" value="1"/>
</dbReference>
<feature type="domain" description="CzcB-like barrel-sandwich hybrid" evidence="3">
    <location>
        <begin position="83"/>
        <end position="223"/>
    </location>
</feature>
<dbReference type="Pfam" id="PF25954">
    <property type="entry name" value="Beta-barrel_RND_2"/>
    <property type="match status" value="1"/>
</dbReference>
<evidence type="ECO:0000259" key="3">
    <source>
        <dbReference type="Pfam" id="PF25973"/>
    </source>
</evidence>
<evidence type="ECO:0000259" key="2">
    <source>
        <dbReference type="Pfam" id="PF25954"/>
    </source>
</evidence>
<evidence type="ECO:0000313" key="4">
    <source>
        <dbReference type="EMBL" id="MFD0914584.1"/>
    </source>
</evidence>
<sequence>MARGLSKKAKFLIIAAVLVAVSVWFMLHPLHQAELAEKRGNRAGANATAQAAKATLSVEATSPATVQWPMTLVLNGSIYPWQEAQVSAEISGLRIQQVLVEVGAQVSKGQPLVLLADETVKADLQKQLATVEKDKAGLAEAKSNADRANEIKDSGALSAQKINEYVIALQTARANLALSEAELENQRIRMRQTKVVAPDDGVVSERSANLGNVVSSGTELFKLIRQGRIEWRGEVNADQQAALHTGQTVSLTLPGGKSVAGKVRLISPVVDNNTRNALVYVDIPKNSAKPGMYVQGKIDIGQQRGLSVPLSAVTYRDGFAYVFVLGASNAEGMSRITQRKVQTGRTFEEQIELLSGVEAGTRLVLSGGAFLNDGDTVKVITTGKSGA</sequence>
<feature type="domain" description="CusB-like beta-barrel" evidence="2">
    <location>
        <begin position="235"/>
        <end position="298"/>
    </location>
</feature>
<dbReference type="NCBIfam" id="TIGR01730">
    <property type="entry name" value="RND_mfp"/>
    <property type="match status" value="1"/>
</dbReference>
<evidence type="ECO:0000313" key="5">
    <source>
        <dbReference type="Proteomes" id="UP001597128"/>
    </source>
</evidence>